<dbReference type="OrthoDB" id="423498at2759"/>
<dbReference type="Gene3D" id="2.120.10.30">
    <property type="entry name" value="TolB, C-terminal domain"/>
    <property type="match status" value="1"/>
</dbReference>
<dbReference type="InterPro" id="IPR011042">
    <property type="entry name" value="6-blade_b-propeller_TolB-like"/>
</dbReference>
<name>A0A8H4PJ37_9HYPO</name>
<evidence type="ECO:0000313" key="1">
    <source>
        <dbReference type="EMBL" id="KAF4463907.1"/>
    </source>
</evidence>
<gene>
    <name evidence="1" type="ORF">FALBO_9262</name>
</gene>
<keyword evidence="2" id="KW-1185">Reference proteome</keyword>
<sequence>MQIPLSLISSLASVVSFWGGRPDFTTAIANFQRDPSIYEVPIGIRNVFPANNFNRDVNSAWWHTDVLDGHSAEAAGQVVKHLNDAVFVVLDQDFYEAIEQIFDFPSGPTFAKRIVHDGTVYSPECKCIFFAELHPPKQGYSTDAMSWVWRVNLNNTPPTTDRVFPSPQLTVPDGAYYHNGSVYWAHEGNYTVPGGIVRMDPLSLRTEVVLNNFFGHRFNNPNDITITHDSIAYFTDGYYGYDNFNDTLKPEHSNGVYRWNMKTGDLQMILGAGSGHFTNPNGVALSPNDDHLHCVQN</sequence>
<dbReference type="InterPro" id="IPR052988">
    <property type="entry name" value="Oryzine_lactonohydrolase"/>
</dbReference>
<proteinExistence type="predicted"/>
<protein>
    <submittedName>
        <fullName evidence="1">Gluconolactonase</fullName>
    </submittedName>
</protein>
<evidence type="ECO:0000313" key="2">
    <source>
        <dbReference type="Proteomes" id="UP000554235"/>
    </source>
</evidence>
<accession>A0A8H4PJ37</accession>
<reference evidence="1 2" key="1">
    <citation type="submission" date="2020-01" db="EMBL/GenBank/DDBJ databases">
        <title>Identification and distribution of gene clusters putatively required for synthesis of sphingolipid metabolism inhibitors in phylogenetically diverse species of the filamentous fungus Fusarium.</title>
        <authorList>
            <person name="Kim H.-S."/>
            <person name="Busman M."/>
            <person name="Brown D.W."/>
            <person name="Divon H."/>
            <person name="Uhlig S."/>
            <person name="Proctor R.H."/>
        </authorList>
    </citation>
    <scope>NUCLEOTIDE SEQUENCE [LARGE SCALE GENOMIC DNA]</scope>
    <source>
        <strain evidence="1 2">NRRL 20459</strain>
    </source>
</reference>
<dbReference type="SUPFAM" id="SSF63829">
    <property type="entry name" value="Calcium-dependent phosphotriesterase"/>
    <property type="match status" value="1"/>
</dbReference>
<organism evidence="1 2">
    <name type="scientific">Fusarium albosuccineum</name>
    <dbReference type="NCBI Taxonomy" id="1237068"/>
    <lineage>
        <taxon>Eukaryota</taxon>
        <taxon>Fungi</taxon>
        <taxon>Dikarya</taxon>
        <taxon>Ascomycota</taxon>
        <taxon>Pezizomycotina</taxon>
        <taxon>Sordariomycetes</taxon>
        <taxon>Hypocreomycetidae</taxon>
        <taxon>Hypocreales</taxon>
        <taxon>Nectriaceae</taxon>
        <taxon>Fusarium</taxon>
        <taxon>Fusarium decemcellulare species complex</taxon>
    </lineage>
</organism>
<dbReference type="Proteomes" id="UP000554235">
    <property type="component" value="Unassembled WGS sequence"/>
</dbReference>
<dbReference type="PANTHER" id="PTHR47064:SF2">
    <property type="entry name" value="SMP-30_GLUCONOLACTONASE_LRE-LIKE REGION DOMAIN-CONTAINING PROTEIN-RELATED"/>
    <property type="match status" value="1"/>
</dbReference>
<comment type="caution">
    <text evidence="1">The sequence shown here is derived from an EMBL/GenBank/DDBJ whole genome shotgun (WGS) entry which is preliminary data.</text>
</comment>
<dbReference type="EMBL" id="JAADYS010001277">
    <property type="protein sequence ID" value="KAF4463907.1"/>
    <property type="molecule type" value="Genomic_DNA"/>
</dbReference>
<dbReference type="PANTHER" id="PTHR47064">
    <property type="entry name" value="PUTATIVE (AFU_ORTHOLOGUE AFUA_1G08990)-RELATED"/>
    <property type="match status" value="1"/>
</dbReference>
<dbReference type="AlphaFoldDB" id="A0A8H4PJ37"/>